<dbReference type="SUPFAM" id="SSF81301">
    <property type="entry name" value="Nucleotidyltransferase"/>
    <property type="match status" value="1"/>
</dbReference>
<dbReference type="RefSeq" id="WP_234611453.1">
    <property type="nucleotide sequence ID" value="NZ_CP098806.1"/>
</dbReference>
<dbReference type="EMBL" id="JAJTTA010000001">
    <property type="protein sequence ID" value="MCF0038982.1"/>
    <property type="molecule type" value="Genomic_DNA"/>
</dbReference>
<keyword evidence="5" id="KW-0547">Nucleotide-binding</keyword>
<dbReference type="InterPro" id="IPR043519">
    <property type="entry name" value="NT_sf"/>
</dbReference>
<dbReference type="PANTHER" id="PTHR33571:SF12">
    <property type="entry name" value="BSL3053 PROTEIN"/>
    <property type="match status" value="1"/>
</dbReference>
<keyword evidence="10" id="KW-1185">Reference proteome</keyword>
<keyword evidence="7" id="KW-0460">Magnesium</keyword>
<proteinExistence type="predicted"/>
<dbReference type="AlphaFoldDB" id="A0A9X1P955"/>
<evidence type="ECO:0000256" key="4">
    <source>
        <dbReference type="ARBA" id="ARBA00022723"/>
    </source>
</evidence>
<dbReference type="InterPro" id="IPR041633">
    <property type="entry name" value="Polbeta"/>
</dbReference>
<keyword evidence="2" id="KW-0808">Transferase</keyword>
<evidence type="ECO:0000256" key="6">
    <source>
        <dbReference type="ARBA" id="ARBA00022840"/>
    </source>
</evidence>
<dbReference type="Gene3D" id="3.30.460.10">
    <property type="entry name" value="Beta Polymerase, domain 2"/>
    <property type="match status" value="1"/>
</dbReference>
<evidence type="ECO:0000256" key="5">
    <source>
        <dbReference type="ARBA" id="ARBA00022741"/>
    </source>
</evidence>
<comment type="cofactor">
    <cofactor evidence="1">
        <name>Mg(2+)</name>
        <dbReference type="ChEBI" id="CHEBI:18420"/>
    </cofactor>
</comment>
<sequence>MTEEEKFRDLEQRIRLGMKKTFESVLEFKRQKNSPLVVMRGDKIVKIMPEDFHKLKRKDNEMNMLERHKEVIVKLCKAHRVKSLYAFGSVLTDHFDRESDIDLIVDFSPMEVEDYADNYFDFKFSLQDIFNRQVDLLEAKAIKNPYFLQNVNQQKQLVYGH</sequence>
<dbReference type="InterPro" id="IPR052038">
    <property type="entry name" value="Type-VII_TA_antitoxin"/>
</dbReference>
<keyword evidence="4" id="KW-0479">Metal-binding</keyword>
<evidence type="ECO:0000259" key="8">
    <source>
        <dbReference type="Pfam" id="PF18765"/>
    </source>
</evidence>
<evidence type="ECO:0000256" key="7">
    <source>
        <dbReference type="ARBA" id="ARBA00022842"/>
    </source>
</evidence>
<evidence type="ECO:0000256" key="1">
    <source>
        <dbReference type="ARBA" id="ARBA00001946"/>
    </source>
</evidence>
<comment type="caution">
    <text evidence="9">The sequence shown here is derived from an EMBL/GenBank/DDBJ whole genome shotgun (WGS) entry which is preliminary data.</text>
</comment>
<name>A0A9X1P955_9BACT</name>
<dbReference type="GO" id="GO:0016779">
    <property type="term" value="F:nucleotidyltransferase activity"/>
    <property type="evidence" value="ECO:0007669"/>
    <property type="project" value="UniProtKB-KW"/>
</dbReference>
<organism evidence="9 10">
    <name type="scientific">Dyadobacter fanqingshengii</name>
    <dbReference type="NCBI Taxonomy" id="2906443"/>
    <lineage>
        <taxon>Bacteria</taxon>
        <taxon>Pseudomonadati</taxon>
        <taxon>Bacteroidota</taxon>
        <taxon>Cytophagia</taxon>
        <taxon>Cytophagales</taxon>
        <taxon>Spirosomataceae</taxon>
        <taxon>Dyadobacter</taxon>
    </lineage>
</organism>
<evidence type="ECO:0000256" key="3">
    <source>
        <dbReference type="ARBA" id="ARBA00022695"/>
    </source>
</evidence>
<keyword evidence="6" id="KW-0067">ATP-binding</keyword>
<evidence type="ECO:0000313" key="9">
    <source>
        <dbReference type="EMBL" id="MCF0038982.1"/>
    </source>
</evidence>
<feature type="domain" description="Polymerase beta nucleotidyltransferase" evidence="8">
    <location>
        <begin position="72"/>
        <end position="159"/>
    </location>
</feature>
<dbReference type="GO" id="GO:0005524">
    <property type="term" value="F:ATP binding"/>
    <property type="evidence" value="ECO:0007669"/>
    <property type="project" value="UniProtKB-KW"/>
</dbReference>
<accession>A0A9X1P955</accession>
<dbReference type="GO" id="GO:0046872">
    <property type="term" value="F:metal ion binding"/>
    <property type="evidence" value="ECO:0007669"/>
    <property type="project" value="UniProtKB-KW"/>
</dbReference>
<evidence type="ECO:0000256" key="2">
    <source>
        <dbReference type="ARBA" id="ARBA00022679"/>
    </source>
</evidence>
<protein>
    <submittedName>
        <fullName evidence="9">Nucleotidyltransferase domain-containing protein</fullName>
    </submittedName>
</protein>
<evidence type="ECO:0000313" key="10">
    <source>
        <dbReference type="Proteomes" id="UP001139700"/>
    </source>
</evidence>
<reference evidence="9" key="1">
    <citation type="submission" date="2021-12" db="EMBL/GenBank/DDBJ databases">
        <title>Novel species in genus Dyadobacter.</title>
        <authorList>
            <person name="Ma C."/>
        </authorList>
    </citation>
    <scope>NUCLEOTIDE SEQUENCE</scope>
    <source>
        <strain evidence="9">CY399</strain>
    </source>
</reference>
<gene>
    <name evidence="9" type="ORF">LXM24_02710</name>
</gene>
<dbReference type="PANTHER" id="PTHR33571">
    <property type="entry name" value="SSL8005 PROTEIN"/>
    <property type="match status" value="1"/>
</dbReference>
<dbReference type="Pfam" id="PF18765">
    <property type="entry name" value="Polbeta"/>
    <property type="match status" value="1"/>
</dbReference>
<dbReference type="Proteomes" id="UP001139700">
    <property type="component" value="Unassembled WGS sequence"/>
</dbReference>
<keyword evidence="3" id="KW-0548">Nucleotidyltransferase</keyword>
<dbReference type="CDD" id="cd05403">
    <property type="entry name" value="NT_KNTase_like"/>
    <property type="match status" value="1"/>
</dbReference>